<evidence type="ECO:0008006" key="3">
    <source>
        <dbReference type="Google" id="ProtNLM"/>
    </source>
</evidence>
<protein>
    <recommendedName>
        <fullName evidence="3">Lipoprotein</fullName>
    </recommendedName>
</protein>
<dbReference type="AlphaFoldDB" id="A0AAW6FFM0"/>
<dbReference type="EMBL" id="JAQMRD010000006">
    <property type="protein sequence ID" value="MDB9222658.1"/>
    <property type="molecule type" value="Genomic_DNA"/>
</dbReference>
<name>A0AAW6FFM0_9BACT</name>
<evidence type="ECO:0000313" key="1">
    <source>
        <dbReference type="EMBL" id="MDB9222658.1"/>
    </source>
</evidence>
<proteinExistence type="predicted"/>
<sequence>MKNYIWFGLICLLLLPGCYDETALTPSGADKDWADSLELEYPLVKEYYEKYGVGLLTRYDLNRDLLYNMTTSNIQSGSWNTLRVDRMERTTEVDSALAFLDNTLLQYFTDEDFIRTYFPTRILVGREVFLDNSRNSVCPICLESDARVSSSGINSLHSIFSRISFAVSCKLNTIYFSDENYYNYKMDNLYMFICYLFERNDLYSLFGTDFYLPSMENCYGRPLTGDEDSWLGLGVYVEEGGSPDDRYTDKYWYWNKGFVSTKWIHAIPAAGEHKDQIELQAQYGITDVYVFPDKQRDVRMLINQLLFVTRDVWDSYPEVVKNRFALLMAKFDEWGIDIRAVNPVIADVFPRNEMTGQN</sequence>
<gene>
    <name evidence="1" type="ORF">PN645_06505</name>
</gene>
<organism evidence="1 2">
    <name type="scientific">Odoribacter splanchnicus</name>
    <dbReference type="NCBI Taxonomy" id="28118"/>
    <lineage>
        <taxon>Bacteria</taxon>
        <taxon>Pseudomonadati</taxon>
        <taxon>Bacteroidota</taxon>
        <taxon>Bacteroidia</taxon>
        <taxon>Bacteroidales</taxon>
        <taxon>Odoribacteraceae</taxon>
        <taxon>Odoribacter</taxon>
    </lineage>
</organism>
<dbReference type="RefSeq" id="WP_272054334.1">
    <property type="nucleotide sequence ID" value="NZ_JAQMRB010000009.1"/>
</dbReference>
<accession>A0AAW6FFM0</accession>
<dbReference type="Proteomes" id="UP001212263">
    <property type="component" value="Unassembled WGS sequence"/>
</dbReference>
<comment type="caution">
    <text evidence="1">The sequence shown here is derived from an EMBL/GenBank/DDBJ whole genome shotgun (WGS) entry which is preliminary data.</text>
</comment>
<evidence type="ECO:0000313" key="2">
    <source>
        <dbReference type="Proteomes" id="UP001212263"/>
    </source>
</evidence>
<reference evidence="1" key="1">
    <citation type="submission" date="2023-01" db="EMBL/GenBank/DDBJ databases">
        <title>Human gut microbiome strain richness.</title>
        <authorList>
            <person name="Chen-Liaw A."/>
        </authorList>
    </citation>
    <scope>NUCLEOTIDE SEQUENCE</scope>
    <source>
        <strain evidence="1">RTP21484st1_B7_RTP21484_190118</strain>
    </source>
</reference>